<dbReference type="EMBL" id="CP096649">
    <property type="protein sequence ID" value="UQK58743.1"/>
    <property type="molecule type" value="Genomic_DNA"/>
</dbReference>
<proteinExistence type="predicted"/>
<name>A0A9E7DIF5_9FIRM</name>
<evidence type="ECO:0000313" key="4">
    <source>
        <dbReference type="Proteomes" id="UP000831151"/>
    </source>
</evidence>
<keyword evidence="4" id="KW-1185">Reference proteome</keyword>
<dbReference type="AlphaFoldDB" id="A0A9E7DIF5"/>
<reference evidence="3" key="1">
    <citation type="submission" date="2022-04" db="EMBL/GenBank/DDBJ databases">
        <title>Complete genome sequences of Ezakiella coagulans and Fenollaria massiliensis.</title>
        <authorList>
            <person name="France M.T."/>
            <person name="Clifford J."/>
            <person name="Narina S."/>
            <person name="Rutt L."/>
            <person name="Ravel J."/>
        </authorList>
    </citation>
    <scope>NUCLEOTIDE SEQUENCE</scope>
    <source>
        <strain evidence="3">C0061C2</strain>
    </source>
</reference>
<dbReference type="Pfam" id="PF16244">
    <property type="entry name" value="DUF4901"/>
    <property type="match status" value="2"/>
</dbReference>
<gene>
    <name evidence="3" type="ORF">M1R53_05760</name>
</gene>
<evidence type="ECO:0000256" key="1">
    <source>
        <dbReference type="SAM" id="SignalP"/>
    </source>
</evidence>
<sequence>MLKKINVIAAMLAIFMVLCALPVNSLAQEKNLNKVDDKTVEKLVLKAKEIFNIKDVYDNFEVNSSSDDDYGTIYNLSWSKKDGSSDLNVSISNDMHITNYNKYENKKYETLKPKYSYDALKKYAIDTIKKIDPVNAKSLKLNESSYQNYIDDNAYIFNFDRYVGDRRVIGDGASITINYVDKSVKRYSLNYNHGFDFSKTAEFDALKSNLTMDEAINIFKENKYIKPMIKFVVDEKKEPRITFKTIYSNELNSNYFVNSTTKKYERYDYPIFLNNFMTKDAAAEGAMDGLSEYEVKGIDKIKGIKTKAEALKKAKTFVKDASKAKVTLSNLNQDYISKDYVYNINMEIGKDEKKTYYNISLDAKDLTLLRFSTYNNFDSGDNNKEDLRSDELKKIALDYIKKNASDIDEKDLELMATENNTVYFVRVMDGYYIPENSISIGISKDTKEINEYSRAWYRKPIKYEKAKKSIDEAYDVVKKEINYEEAYQYIRDKSDPAKSSVVLTCMPKNTKIEIDAISGKLAKSNEELKNYSDIDKSKYKDKAILLKQMGYAYIEDEIMPEKNLKQKDFITFVYIFGSRDSDEIIDNAYQRALREGVIKANEVNREKEITNMDLAKFMIRLKGMEELVGKDIFKNINTKAKLTKEENAYLSLANALGYINGKTIDKNAKINRDEFINIVYNYVFK</sequence>
<organism evidence="3 4">
    <name type="scientific">Fenollaria massiliensis</name>
    <dbReference type="NCBI Taxonomy" id="938288"/>
    <lineage>
        <taxon>Bacteria</taxon>
        <taxon>Bacillati</taxon>
        <taxon>Bacillota</taxon>
        <taxon>Clostridia</taxon>
        <taxon>Eubacteriales</taxon>
        <taxon>Fenollaria</taxon>
    </lineage>
</organism>
<keyword evidence="1" id="KW-0732">Signal</keyword>
<feature type="domain" description="YcdB/YcdC repeated" evidence="2">
    <location>
        <begin position="349"/>
        <end position="455"/>
    </location>
</feature>
<dbReference type="KEGG" id="fms:M1R53_05760"/>
<dbReference type="InterPro" id="IPR032599">
    <property type="entry name" value="YcdB/YcdC_rep_domain"/>
</dbReference>
<accession>A0A9E7DIF5</accession>
<feature type="signal peptide" evidence="1">
    <location>
        <begin position="1"/>
        <end position="27"/>
    </location>
</feature>
<protein>
    <recommendedName>
        <fullName evidence="2">YcdB/YcdC repeated domain-containing protein</fullName>
    </recommendedName>
</protein>
<dbReference type="Proteomes" id="UP000831151">
    <property type="component" value="Chromosome"/>
</dbReference>
<feature type="domain" description="YcdB/YcdC repeated" evidence="2">
    <location>
        <begin position="41"/>
        <end position="190"/>
    </location>
</feature>
<evidence type="ECO:0000259" key="2">
    <source>
        <dbReference type="Pfam" id="PF16244"/>
    </source>
</evidence>
<dbReference type="RefSeq" id="WP_249242321.1">
    <property type="nucleotide sequence ID" value="NZ_CP096649.1"/>
</dbReference>
<evidence type="ECO:0000313" key="3">
    <source>
        <dbReference type="EMBL" id="UQK58743.1"/>
    </source>
</evidence>
<feature type="chain" id="PRO_5039042168" description="YcdB/YcdC repeated domain-containing protein" evidence="1">
    <location>
        <begin position="28"/>
        <end position="685"/>
    </location>
</feature>